<comment type="caution">
    <text evidence="3">The sequence shown here is derived from an EMBL/GenBank/DDBJ whole genome shotgun (WGS) entry which is preliminary data.</text>
</comment>
<dbReference type="PANTHER" id="PTHR48081:SF33">
    <property type="entry name" value="KYNURENINE FORMAMIDASE"/>
    <property type="match status" value="1"/>
</dbReference>
<dbReference type="Proteomes" id="UP001218218">
    <property type="component" value="Unassembled WGS sequence"/>
</dbReference>
<evidence type="ECO:0000256" key="1">
    <source>
        <dbReference type="ARBA" id="ARBA00022801"/>
    </source>
</evidence>
<dbReference type="Pfam" id="PF07859">
    <property type="entry name" value="Abhydrolase_3"/>
    <property type="match status" value="1"/>
</dbReference>
<reference evidence="3" key="1">
    <citation type="submission" date="2023-03" db="EMBL/GenBank/DDBJ databases">
        <title>Massive genome expansion in bonnet fungi (Mycena s.s.) driven by repeated elements and novel gene families across ecological guilds.</title>
        <authorList>
            <consortium name="Lawrence Berkeley National Laboratory"/>
            <person name="Harder C.B."/>
            <person name="Miyauchi S."/>
            <person name="Viragh M."/>
            <person name="Kuo A."/>
            <person name="Thoen E."/>
            <person name="Andreopoulos B."/>
            <person name="Lu D."/>
            <person name="Skrede I."/>
            <person name="Drula E."/>
            <person name="Henrissat B."/>
            <person name="Morin E."/>
            <person name="Kohler A."/>
            <person name="Barry K."/>
            <person name="LaButti K."/>
            <person name="Morin E."/>
            <person name="Salamov A."/>
            <person name="Lipzen A."/>
            <person name="Mereny Z."/>
            <person name="Hegedus B."/>
            <person name="Baldrian P."/>
            <person name="Stursova M."/>
            <person name="Weitz H."/>
            <person name="Taylor A."/>
            <person name="Grigoriev I.V."/>
            <person name="Nagy L.G."/>
            <person name="Martin F."/>
            <person name="Kauserud H."/>
        </authorList>
    </citation>
    <scope>NUCLEOTIDE SEQUENCE</scope>
    <source>
        <strain evidence="3">CBHHK002</strain>
    </source>
</reference>
<dbReference type="SUPFAM" id="SSF53474">
    <property type="entry name" value="alpha/beta-Hydrolases"/>
    <property type="match status" value="1"/>
</dbReference>
<dbReference type="Gene3D" id="3.40.50.1820">
    <property type="entry name" value="alpha/beta hydrolase"/>
    <property type="match status" value="1"/>
</dbReference>
<dbReference type="AlphaFoldDB" id="A0AAD7F1E3"/>
<proteinExistence type="predicted"/>
<sequence length="284" mass="30947">MTQALDLSYIPGTNDSLRSFDLHVPSLHTARESPMIIFVHGGAWRSEDKSQYQALARNLAEASNAPVLVPNYRLTPSVPTLETQFLHPGHAEDILHFLDFITSGAWPGVPELKFTPTGRGLYLLGHSAGAHILSSIFLDSSAAFPSLTPPPAVLKAARGIVMTEGIYDIDLLLAKFPNYRQWFIAAVFGDRASYADASTTGLALREGSPEDLRWLVIHSKGDTLVDQPQSDAIVAHLRTLYGGGAAADARVTRNVDQFDMEHNDVLSAPLYIDVIRAFVAEGKE</sequence>
<keyword evidence="1" id="KW-0378">Hydrolase</keyword>
<evidence type="ECO:0000259" key="2">
    <source>
        <dbReference type="Pfam" id="PF07859"/>
    </source>
</evidence>
<evidence type="ECO:0000313" key="3">
    <source>
        <dbReference type="EMBL" id="KAJ7364161.1"/>
    </source>
</evidence>
<dbReference type="InterPro" id="IPR050300">
    <property type="entry name" value="GDXG_lipolytic_enzyme"/>
</dbReference>
<dbReference type="InterPro" id="IPR013094">
    <property type="entry name" value="AB_hydrolase_3"/>
</dbReference>
<dbReference type="GO" id="GO:0016787">
    <property type="term" value="F:hydrolase activity"/>
    <property type="evidence" value="ECO:0007669"/>
    <property type="project" value="UniProtKB-KW"/>
</dbReference>
<feature type="domain" description="Alpha/beta hydrolase fold-3" evidence="2">
    <location>
        <begin position="36"/>
        <end position="139"/>
    </location>
</feature>
<keyword evidence="4" id="KW-1185">Reference proteome</keyword>
<accession>A0AAD7F1E3</accession>
<organism evidence="3 4">
    <name type="scientific">Mycena albidolilacea</name>
    <dbReference type="NCBI Taxonomy" id="1033008"/>
    <lineage>
        <taxon>Eukaryota</taxon>
        <taxon>Fungi</taxon>
        <taxon>Dikarya</taxon>
        <taxon>Basidiomycota</taxon>
        <taxon>Agaricomycotina</taxon>
        <taxon>Agaricomycetes</taxon>
        <taxon>Agaricomycetidae</taxon>
        <taxon>Agaricales</taxon>
        <taxon>Marasmiineae</taxon>
        <taxon>Mycenaceae</taxon>
        <taxon>Mycena</taxon>
    </lineage>
</organism>
<protein>
    <submittedName>
        <fullName evidence="3">Alpha/beta-hydrolase</fullName>
    </submittedName>
</protein>
<gene>
    <name evidence="3" type="ORF">DFH08DRAFT_910451</name>
</gene>
<name>A0AAD7F1E3_9AGAR</name>
<evidence type="ECO:0000313" key="4">
    <source>
        <dbReference type="Proteomes" id="UP001218218"/>
    </source>
</evidence>
<dbReference type="InterPro" id="IPR029058">
    <property type="entry name" value="AB_hydrolase_fold"/>
</dbReference>
<dbReference type="EMBL" id="JARIHO010000003">
    <property type="protein sequence ID" value="KAJ7364161.1"/>
    <property type="molecule type" value="Genomic_DNA"/>
</dbReference>
<dbReference type="PANTHER" id="PTHR48081">
    <property type="entry name" value="AB HYDROLASE SUPERFAMILY PROTEIN C4A8.06C"/>
    <property type="match status" value="1"/>
</dbReference>